<evidence type="ECO:0000313" key="4">
    <source>
        <dbReference type="EMBL" id="KAB6631782.1"/>
    </source>
</evidence>
<dbReference type="EMBL" id="QSTG01000047">
    <property type="protein sequence ID" value="RGM39598.1"/>
    <property type="molecule type" value="Genomic_DNA"/>
</dbReference>
<feature type="region of interest" description="Disordered" evidence="1">
    <location>
        <begin position="79"/>
        <end position="113"/>
    </location>
</feature>
<feature type="region of interest" description="Disordered" evidence="1">
    <location>
        <begin position="31"/>
        <end position="66"/>
    </location>
</feature>
<dbReference type="EMBL" id="WDAL01000043">
    <property type="protein sequence ID" value="KAB6631782.1"/>
    <property type="molecule type" value="Genomic_DNA"/>
</dbReference>
<evidence type="ECO:0000313" key="3">
    <source>
        <dbReference type="EMBL" id="KAB6559143.1"/>
    </source>
</evidence>
<evidence type="ECO:0000313" key="7">
    <source>
        <dbReference type="EMBL" id="KAB6697081.1"/>
    </source>
</evidence>
<evidence type="ECO:0000313" key="16">
    <source>
        <dbReference type="Proteomes" id="UP000470952"/>
    </source>
</evidence>
<dbReference type="Proteomes" id="UP000470777">
    <property type="component" value="Unassembled WGS sequence"/>
</dbReference>
<evidence type="ECO:0000313" key="8">
    <source>
        <dbReference type="EMBL" id="RGM39598.1"/>
    </source>
</evidence>
<dbReference type="EMBL" id="WDAY01000030">
    <property type="protein sequence ID" value="KAB6559143.1"/>
    <property type="molecule type" value="Genomic_DNA"/>
</dbReference>
<dbReference type="Proteomes" id="UP000437380">
    <property type="component" value="Unassembled WGS sequence"/>
</dbReference>
<evidence type="ECO:0000313" key="5">
    <source>
        <dbReference type="EMBL" id="KAB6656261.1"/>
    </source>
</evidence>
<name>A0A1H7QEP0_PHOVU</name>
<reference evidence="10 11" key="1">
    <citation type="submission" date="2018-08" db="EMBL/GenBank/DDBJ databases">
        <title>A genome reference for cultivated species of the human gut microbiota.</title>
        <authorList>
            <person name="Zou Y."/>
            <person name="Xue W."/>
            <person name="Luo G."/>
        </authorList>
    </citation>
    <scope>NUCLEOTIDE SEQUENCE [LARGE SCALE GENOMIC DNA]</scope>
    <source>
        <strain evidence="9 11">AF25-30LB</strain>
        <strain evidence="8 10">OM08-13BH</strain>
    </source>
</reference>
<evidence type="ECO:0000313" key="11">
    <source>
        <dbReference type="Proteomes" id="UP000266497"/>
    </source>
</evidence>
<dbReference type="EMBL" id="WCZY01000034">
    <property type="protein sequence ID" value="KAB6687798.1"/>
    <property type="molecule type" value="Genomic_DNA"/>
</dbReference>
<protein>
    <submittedName>
        <fullName evidence="9">Uncharacterized protein</fullName>
    </submittedName>
</protein>
<dbReference type="EMBL" id="QRUD01000053">
    <property type="protein sequence ID" value="RGR36008.1"/>
    <property type="molecule type" value="Genomic_DNA"/>
</dbReference>
<evidence type="ECO:0000256" key="2">
    <source>
        <dbReference type="SAM" id="Phobius"/>
    </source>
</evidence>
<keyword evidence="2" id="KW-0472">Membrane</keyword>
<evidence type="ECO:0000313" key="14">
    <source>
        <dbReference type="Proteomes" id="UP000462015"/>
    </source>
</evidence>
<dbReference type="EMBL" id="WCZV01000031">
    <property type="protein sequence ID" value="KAB6697081.1"/>
    <property type="molecule type" value="Genomic_DNA"/>
</dbReference>
<organism evidence="9 11">
    <name type="scientific">Phocaeicola vulgatus</name>
    <name type="common">Bacteroides vulgatus</name>
    <dbReference type="NCBI Taxonomy" id="821"/>
    <lineage>
        <taxon>Bacteria</taxon>
        <taxon>Pseudomonadati</taxon>
        <taxon>Bacteroidota</taxon>
        <taxon>Bacteroidia</taxon>
        <taxon>Bacteroidales</taxon>
        <taxon>Bacteroidaceae</taxon>
        <taxon>Phocaeicola</taxon>
    </lineage>
</organism>
<dbReference type="AlphaFoldDB" id="A0A1H7QEP0"/>
<gene>
    <name evidence="9" type="ORF">DWY53_16665</name>
    <name evidence="8" type="ORF">DXC16_19835</name>
    <name evidence="4" type="ORF">GAY12_18475</name>
    <name evidence="7" type="ORF">GAY17_19020</name>
    <name evidence="3" type="ORF">GAY79_13465</name>
    <name evidence="5" type="ORF">GAZ76_19480</name>
    <name evidence="6" type="ORF">GAZ92_19465</name>
</gene>
<sequence>MSGFVIFALVLTFVYVVYFAVMITLDLHGKKDEKKSEEETYDVGDMTNEEQPVAIEERNDNPDEGDMTFIEQITDDGLRVVNPTGNVTPHSSFIEEPPITEQPSSTTSEELNEKNDEFLEHIEPEHQCSYLSEEFMQNLNNKHNTRKIEKKNARDKL</sequence>
<evidence type="ECO:0000256" key="1">
    <source>
        <dbReference type="SAM" id="MobiDB-lite"/>
    </source>
</evidence>
<evidence type="ECO:0000313" key="15">
    <source>
        <dbReference type="Proteomes" id="UP000470777"/>
    </source>
</evidence>
<reference evidence="12 13" key="2">
    <citation type="journal article" date="2019" name="Nat. Med.">
        <title>A library of human gut bacterial isolates paired with longitudinal multiomics data enables mechanistic microbiome research.</title>
        <authorList>
            <person name="Poyet M."/>
            <person name="Groussin M."/>
            <person name="Gibbons S.M."/>
            <person name="Avila-Pacheco J."/>
            <person name="Jiang X."/>
            <person name="Kearney S.M."/>
            <person name="Perrotta A.R."/>
            <person name="Berdy B."/>
            <person name="Zhao S."/>
            <person name="Lieberman T.D."/>
            <person name="Swanson P.K."/>
            <person name="Smith M."/>
            <person name="Roesemann S."/>
            <person name="Alexander J.E."/>
            <person name="Rich S.A."/>
            <person name="Livny J."/>
            <person name="Vlamakis H."/>
            <person name="Clish C."/>
            <person name="Bullock K."/>
            <person name="Deik A."/>
            <person name="Scott J."/>
            <person name="Pierce K.A."/>
            <person name="Xavier R.J."/>
            <person name="Alm E.J."/>
        </authorList>
    </citation>
    <scope>NUCLEOTIDE SEQUENCE [LARGE SCALE GENOMIC DNA]</scope>
    <source>
        <strain evidence="3 13">BIOML-A111</strain>
        <strain evidence="7 12">BIOML-A82</strain>
        <strain evidence="6 15">BIOML-A85</strain>
        <strain evidence="5 16">BIOML-A93</strain>
        <strain evidence="4 14">BIOML-A98</strain>
    </source>
</reference>
<feature type="transmembrane region" description="Helical" evidence="2">
    <location>
        <begin position="6"/>
        <end position="25"/>
    </location>
</feature>
<accession>A0A1H7QEP0</accession>
<evidence type="ECO:0000313" key="12">
    <source>
        <dbReference type="Proteomes" id="UP000437380"/>
    </source>
</evidence>
<dbReference type="Proteomes" id="UP000470952">
    <property type="component" value="Unassembled WGS sequence"/>
</dbReference>
<dbReference type="Proteomes" id="UP000462015">
    <property type="component" value="Unassembled WGS sequence"/>
</dbReference>
<dbReference type="EMBL" id="WDAG01000030">
    <property type="protein sequence ID" value="KAB6656261.1"/>
    <property type="molecule type" value="Genomic_DNA"/>
</dbReference>
<evidence type="ECO:0000313" key="13">
    <source>
        <dbReference type="Proteomes" id="UP000437431"/>
    </source>
</evidence>
<dbReference type="Proteomes" id="UP000266497">
    <property type="component" value="Unassembled WGS sequence"/>
</dbReference>
<keyword evidence="2" id="KW-0812">Transmembrane</keyword>
<proteinExistence type="predicted"/>
<comment type="caution">
    <text evidence="9">The sequence shown here is derived from an EMBL/GenBank/DDBJ whole genome shotgun (WGS) entry which is preliminary data.</text>
</comment>
<evidence type="ECO:0000313" key="6">
    <source>
        <dbReference type="EMBL" id="KAB6687798.1"/>
    </source>
</evidence>
<keyword evidence="2" id="KW-1133">Transmembrane helix</keyword>
<dbReference type="Proteomes" id="UP000261003">
    <property type="component" value="Unassembled WGS sequence"/>
</dbReference>
<dbReference type="Proteomes" id="UP000437431">
    <property type="component" value="Unassembled WGS sequence"/>
</dbReference>
<evidence type="ECO:0000313" key="9">
    <source>
        <dbReference type="EMBL" id="RGR36008.1"/>
    </source>
</evidence>
<evidence type="ECO:0000313" key="10">
    <source>
        <dbReference type="Proteomes" id="UP000261003"/>
    </source>
</evidence>
<dbReference type="RefSeq" id="WP_074783953.1">
    <property type="nucleotide sequence ID" value="NZ_CAJTAS010000040.1"/>
</dbReference>